<protein>
    <submittedName>
        <fullName evidence="2">DUF1118-domain-containing protein</fullName>
    </submittedName>
</protein>
<dbReference type="RefSeq" id="XP_005645482.1">
    <property type="nucleotide sequence ID" value="XM_005645425.1"/>
</dbReference>
<feature type="transmembrane region" description="Helical" evidence="1">
    <location>
        <begin position="143"/>
        <end position="163"/>
    </location>
</feature>
<keyword evidence="1" id="KW-1133">Transmembrane helix</keyword>
<sequence length="201" mass="20531">MKSTAATSTRSAVQVQAAVVTQRLKARPNTGTQKIGGLKKKTGTQPIKAPGVGTQVKKLTSIDMFGEKGKGFRPRQSAVPRAAPALLSRVEQLRLLSKAEQAGLLSLAEKNGLTLTFIERSGLLSKAEALGLLSAAADRNTPGALTTLALALFILGPALVYFVPDTSSGLIAAQVAGALLCVAGGSAAWGGASLIGALQKD</sequence>
<keyword evidence="1" id="KW-0472">Membrane</keyword>
<keyword evidence="1" id="KW-0812">Transmembrane</keyword>
<dbReference type="AlphaFoldDB" id="I0YRB9"/>
<dbReference type="KEGG" id="csl:COCSUDRAFT_33943"/>
<name>I0YRB9_COCSC</name>
<comment type="caution">
    <text evidence="2">The sequence shown here is derived from an EMBL/GenBank/DDBJ whole genome shotgun (WGS) entry which is preliminary data.</text>
</comment>
<evidence type="ECO:0000313" key="2">
    <source>
        <dbReference type="EMBL" id="EIE20938.1"/>
    </source>
</evidence>
<feature type="transmembrane region" description="Helical" evidence="1">
    <location>
        <begin position="175"/>
        <end position="198"/>
    </location>
</feature>
<dbReference type="Pfam" id="PF06549">
    <property type="entry name" value="DUF1118"/>
    <property type="match status" value="1"/>
</dbReference>
<organism evidence="2 3">
    <name type="scientific">Coccomyxa subellipsoidea (strain C-169)</name>
    <name type="common">Green microalga</name>
    <dbReference type="NCBI Taxonomy" id="574566"/>
    <lineage>
        <taxon>Eukaryota</taxon>
        <taxon>Viridiplantae</taxon>
        <taxon>Chlorophyta</taxon>
        <taxon>core chlorophytes</taxon>
        <taxon>Trebouxiophyceae</taxon>
        <taxon>Trebouxiophyceae incertae sedis</taxon>
        <taxon>Coccomyxaceae</taxon>
        <taxon>Coccomyxa</taxon>
        <taxon>Coccomyxa subellipsoidea</taxon>
    </lineage>
</organism>
<gene>
    <name evidence="2" type="ORF">COCSUDRAFT_33943</name>
</gene>
<dbReference type="Proteomes" id="UP000007264">
    <property type="component" value="Unassembled WGS sequence"/>
</dbReference>
<dbReference type="InterPro" id="IPR009500">
    <property type="entry name" value="DUF1118"/>
</dbReference>
<accession>I0YRB9</accession>
<dbReference type="eggNOG" id="ENOG502RZRV">
    <property type="taxonomic scope" value="Eukaryota"/>
</dbReference>
<proteinExistence type="predicted"/>
<keyword evidence="3" id="KW-1185">Reference proteome</keyword>
<dbReference type="GeneID" id="17038917"/>
<reference evidence="2 3" key="1">
    <citation type="journal article" date="2012" name="Genome Biol.">
        <title>The genome of the polar eukaryotic microalga coccomyxa subellipsoidea reveals traits of cold adaptation.</title>
        <authorList>
            <person name="Blanc G."/>
            <person name="Agarkova I."/>
            <person name="Grimwood J."/>
            <person name="Kuo A."/>
            <person name="Brueggeman A."/>
            <person name="Dunigan D."/>
            <person name="Gurnon J."/>
            <person name="Ladunga I."/>
            <person name="Lindquist E."/>
            <person name="Lucas S."/>
            <person name="Pangilinan J."/>
            <person name="Proschold T."/>
            <person name="Salamov A."/>
            <person name="Schmutz J."/>
            <person name="Weeks D."/>
            <person name="Yamada T."/>
            <person name="Claverie J.M."/>
            <person name="Grigoriev I."/>
            <person name="Van Etten J."/>
            <person name="Lomsadze A."/>
            <person name="Borodovsky M."/>
        </authorList>
    </citation>
    <scope>NUCLEOTIDE SEQUENCE [LARGE SCALE GENOMIC DNA]</scope>
    <source>
        <strain evidence="2 3">C-169</strain>
    </source>
</reference>
<evidence type="ECO:0000256" key="1">
    <source>
        <dbReference type="SAM" id="Phobius"/>
    </source>
</evidence>
<evidence type="ECO:0000313" key="3">
    <source>
        <dbReference type="Proteomes" id="UP000007264"/>
    </source>
</evidence>
<dbReference type="EMBL" id="AGSI01000014">
    <property type="protein sequence ID" value="EIE20938.1"/>
    <property type="molecule type" value="Genomic_DNA"/>
</dbReference>
<dbReference type="OrthoDB" id="201162at2759"/>